<reference evidence="2 3" key="1">
    <citation type="submission" date="2017-03" db="EMBL/GenBank/DDBJ databases">
        <title>An alternative strategy for trypanosome survival in the mammalian bloodstream revealed through genome and transcriptome analysis of the ubiquitous bovine parasite Trypanosoma (Megatrypanum) theileri.</title>
        <authorList>
            <person name="Kelly S."/>
            <person name="Ivens A."/>
            <person name="Mott A."/>
            <person name="O'Neill E."/>
            <person name="Emms D."/>
            <person name="Macleod O."/>
            <person name="Voorheis P."/>
            <person name="Matthews J."/>
            <person name="Matthews K."/>
            <person name="Carrington M."/>
        </authorList>
    </citation>
    <scope>NUCLEOTIDE SEQUENCE [LARGE SCALE GENOMIC DNA]</scope>
    <source>
        <strain evidence="2">Edinburgh</strain>
    </source>
</reference>
<dbReference type="RefSeq" id="XP_028881797.1">
    <property type="nucleotide sequence ID" value="XM_029026825.1"/>
</dbReference>
<evidence type="ECO:0000313" key="3">
    <source>
        <dbReference type="Proteomes" id="UP000192257"/>
    </source>
</evidence>
<gene>
    <name evidence="2" type="ORF">TM35_000201400</name>
</gene>
<dbReference type="Proteomes" id="UP000192257">
    <property type="component" value="Unassembled WGS sequence"/>
</dbReference>
<name>A0A1X0NT00_9TRYP</name>
<organism evidence="2 3">
    <name type="scientific">Trypanosoma theileri</name>
    <dbReference type="NCBI Taxonomy" id="67003"/>
    <lineage>
        <taxon>Eukaryota</taxon>
        <taxon>Discoba</taxon>
        <taxon>Euglenozoa</taxon>
        <taxon>Kinetoplastea</taxon>
        <taxon>Metakinetoplastina</taxon>
        <taxon>Trypanosomatida</taxon>
        <taxon>Trypanosomatidae</taxon>
        <taxon>Trypanosoma</taxon>
    </lineage>
</organism>
<dbReference type="VEuPathDB" id="TriTrypDB:TM35_000201400"/>
<keyword evidence="3" id="KW-1185">Reference proteome</keyword>
<sequence>MSGHPPVVDAAELRRCATAIAAQYRRAPQHRLIIGVAGRPGSGKTTVARIIAAEVRSILKNSPNSMDAAVVVMPMDGYHLYRKVLHALPNSEEAVRRRGAEWTFDPRKLCHDLQAIRLPSAASVAAAAQQGDRHNDYDNNSNNRKTPFYDDVYVPSFDHGVGDPVERDICIPATANIIIVEGNYLLYRGTPAWAEVNRCFDITIFLACPAEICTRRLCRRHMAAWGISEAEAMKRAAGSDTTNGNLVDTTQPNADIVLHSVECPAVSKM</sequence>
<feature type="domain" description="Phosphoribulokinase/uridine kinase" evidence="1">
    <location>
        <begin position="33"/>
        <end position="266"/>
    </location>
</feature>
<dbReference type="GO" id="GO:0005524">
    <property type="term" value="F:ATP binding"/>
    <property type="evidence" value="ECO:0007669"/>
    <property type="project" value="InterPro"/>
</dbReference>
<dbReference type="STRING" id="67003.A0A1X0NT00"/>
<dbReference type="PANTHER" id="PTHR10285">
    <property type="entry name" value="URIDINE KINASE"/>
    <property type="match status" value="1"/>
</dbReference>
<dbReference type="SUPFAM" id="SSF52540">
    <property type="entry name" value="P-loop containing nucleoside triphosphate hydrolases"/>
    <property type="match status" value="1"/>
</dbReference>
<accession>A0A1X0NT00</accession>
<dbReference type="EMBL" id="NBCO01000020">
    <property type="protein sequence ID" value="ORC87731.1"/>
    <property type="molecule type" value="Genomic_DNA"/>
</dbReference>
<dbReference type="AlphaFoldDB" id="A0A1X0NT00"/>
<evidence type="ECO:0000313" key="2">
    <source>
        <dbReference type="EMBL" id="ORC87731.1"/>
    </source>
</evidence>
<dbReference type="GeneID" id="39986605"/>
<dbReference type="GO" id="GO:0016301">
    <property type="term" value="F:kinase activity"/>
    <property type="evidence" value="ECO:0007669"/>
    <property type="project" value="InterPro"/>
</dbReference>
<dbReference type="Pfam" id="PF00485">
    <property type="entry name" value="PRK"/>
    <property type="match status" value="1"/>
</dbReference>
<proteinExistence type="predicted"/>
<comment type="caution">
    <text evidence="2">The sequence shown here is derived from an EMBL/GenBank/DDBJ whole genome shotgun (WGS) entry which is preliminary data.</text>
</comment>
<dbReference type="InterPro" id="IPR027417">
    <property type="entry name" value="P-loop_NTPase"/>
</dbReference>
<evidence type="ECO:0000259" key="1">
    <source>
        <dbReference type="Pfam" id="PF00485"/>
    </source>
</evidence>
<dbReference type="Gene3D" id="3.40.50.300">
    <property type="entry name" value="P-loop containing nucleotide triphosphate hydrolases"/>
    <property type="match status" value="1"/>
</dbReference>
<dbReference type="InterPro" id="IPR006083">
    <property type="entry name" value="PRK/URK"/>
</dbReference>
<dbReference type="OrthoDB" id="6362633at2759"/>
<protein>
    <recommendedName>
        <fullName evidence="1">Phosphoribulokinase/uridine kinase domain-containing protein</fullName>
    </recommendedName>
</protein>